<dbReference type="EMBL" id="JYFN01000017">
    <property type="protein sequence ID" value="KJE23053.1"/>
    <property type="molecule type" value="Genomic_DNA"/>
</dbReference>
<dbReference type="GO" id="GO:0003677">
    <property type="term" value="F:DNA binding"/>
    <property type="evidence" value="ECO:0007669"/>
    <property type="project" value="InterPro"/>
</dbReference>
<keyword evidence="10" id="KW-1185">Reference proteome</keyword>
<dbReference type="PATRIC" id="fig|1502723.3.peg.1773"/>
<feature type="transmembrane region" description="Helical" evidence="6">
    <location>
        <begin position="281"/>
        <end position="299"/>
    </location>
</feature>
<feature type="region of interest" description="Disordered" evidence="5">
    <location>
        <begin position="86"/>
        <end position="112"/>
    </location>
</feature>
<feature type="compositionally biased region" description="Polar residues" evidence="5">
    <location>
        <begin position="97"/>
        <end position="112"/>
    </location>
</feature>
<dbReference type="CDD" id="cd01127">
    <property type="entry name" value="TrwB_TraG_TraD_VirD4"/>
    <property type="match status" value="1"/>
</dbReference>
<dbReference type="GO" id="GO:0005524">
    <property type="term" value="F:ATP binding"/>
    <property type="evidence" value="ECO:0007669"/>
    <property type="project" value="UniProtKB-UniRule"/>
</dbReference>
<reference evidence="9 10" key="2">
    <citation type="journal article" date="2016" name="Genome Announc.">
        <title>Permanent Draft Genome Sequences for Two Variants of Frankia sp. Strain CpI1, the First Frankia Strain Isolated from Root Nodules of Comptonia peregrina.</title>
        <authorList>
            <person name="Oshone R."/>
            <person name="Hurst S.G.IV."/>
            <person name="Abebe-Akele F."/>
            <person name="Simpson S."/>
            <person name="Morris K."/>
            <person name="Thomas W.K."/>
            <person name="Tisa L.S."/>
        </authorList>
    </citation>
    <scope>NUCLEOTIDE SEQUENCE [LARGE SCALE GENOMIC DNA]</scope>
    <source>
        <strain evidence="10">CpI1-S</strain>
    </source>
</reference>
<dbReference type="SUPFAM" id="SSF49879">
    <property type="entry name" value="SMAD/FHA domain"/>
    <property type="match status" value="1"/>
</dbReference>
<dbReference type="InterPro" id="IPR003593">
    <property type="entry name" value="AAA+_ATPase"/>
</dbReference>
<evidence type="ECO:0000313" key="9">
    <source>
        <dbReference type="EMBL" id="KJE23053.1"/>
    </source>
</evidence>
<keyword evidence="6" id="KW-0472">Membrane</keyword>
<dbReference type="SMART" id="SM00382">
    <property type="entry name" value="AAA"/>
    <property type="match status" value="3"/>
</dbReference>
<dbReference type="RefSeq" id="WP_063925286.1">
    <property type="nucleotide sequence ID" value="NZ_JYFN01000017.1"/>
</dbReference>
<keyword evidence="6" id="KW-0812">Transmembrane</keyword>
<dbReference type="InterPro" id="IPR050206">
    <property type="entry name" value="FtsK/SpoIIIE/SftA"/>
</dbReference>
<dbReference type="PANTHER" id="PTHR22683">
    <property type="entry name" value="SPORULATION PROTEIN RELATED"/>
    <property type="match status" value="1"/>
</dbReference>
<dbReference type="OrthoDB" id="9807790at2"/>
<evidence type="ECO:0000256" key="6">
    <source>
        <dbReference type="SAM" id="Phobius"/>
    </source>
</evidence>
<dbReference type="InterPro" id="IPR008984">
    <property type="entry name" value="SMAD_FHA_dom_sf"/>
</dbReference>
<evidence type="ECO:0000256" key="4">
    <source>
        <dbReference type="PROSITE-ProRule" id="PRU00289"/>
    </source>
</evidence>
<dbReference type="InterPro" id="IPR000253">
    <property type="entry name" value="FHA_dom"/>
</dbReference>
<evidence type="ECO:0000313" key="10">
    <source>
        <dbReference type="Proteomes" id="UP000032545"/>
    </source>
</evidence>
<dbReference type="Proteomes" id="UP000032545">
    <property type="component" value="Unassembled WGS sequence"/>
</dbReference>
<organism evidence="9 10">
    <name type="scientific">Frankia torreyi</name>
    <dbReference type="NCBI Taxonomy" id="1856"/>
    <lineage>
        <taxon>Bacteria</taxon>
        <taxon>Bacillati</taxon>
        <taxon>Actinomycetota</taxon>
        <taxon>Actinomycetes</taxon>
        <taxon>Frankiales</taxon>
        <taxon>Frankiaceae</taxon>
        <taxon>Frankia</taxon>
    </lineage>
</organism>
<feature type="domain" description="FHA" evidence="7">
    <location>
        <begin position="137"/>
        <end position="186"/>
    </location>
</feature>
<feature type="binding site" evidence="4">
    <location>
        <begin position="692"/>
        <end position="699"/>
    </location>
    <ligand>
        <name>ATP</name>
        <dbReference type="ChEBI" id="CHEBI:30616"/>
    </ligand>
</feature>
<evidence type="ECO:0000256" key="3">
    <source>
        <dbReference type="ARBA" id="ARBA00022840"/>
    </source>
</evidence>
<feature type="region of interest" description="Disordered" evidence="5">
    <location>
        <begin position="1491"/>
        <end position="1511"/>
    </location>
</feature>
<feature type="transmembrane region" description="Helical" evidence="6">
    <location>
        <begin position="255"/>
        <end position="276"/>
    </location>
</feature>
<sequence length="1511" mass="159715">MDLDLDLELVDRGGDRQVVSVAIGPDTRVGDVRSALRTFRGATHEVPARRVDVRRVGAGEALYAGTAPLDDTLTLTDAGLLPGSVVALGRPVPASPPNRQEQSTEQGQPTGQGQWQLAVVGGLHAGSTAALPLSGEVRVGRDPGNDIVLSDPEVSRDHAILTIDSDRVELSDAGSRNGVSWHGYRLDDRVALRAGDVFQLGETVLELRRSARVSDVLTADPLGPGYVVNRPPRIPDLRPEPTFGVPAAPVEPRAFRFPLVSVAMPLLVAGALFALLPGARYYLVFMVLSPVMLVANVWSDRRSGRADHHRQVRDHADRLAALRAELATLAQAEELRLRAQLPDPATLLTTVVAPTGRLWERRVDSDDFLRLRCGLATSALDVRIADPDGAVDVPMCRLVPVTIDLPTAGVVGLAGCRPAVLAAARALVVQVTVLHDPDAVGLVLLTGEPDTATDWEWTTWLPHLRPSSTAAEAPWRSVGVDADQAEARLAELRRLIEERRVGQAAGPPDPRPAGRRYVLLLDGARRLRALRGLTEVLRDGPAVGVYAVCLDVNEASLPDECRATVTADGPAGSRLRIRRPTTATVDGVVADGMPRELAEHVARALRPLRLLGGMGPGAELPESLRYVELAGLTESSPAATLARWAAGARPGQEAGGGAGGGEQSTEMLLGVGVDGPLTADLRRDGPHALVAGTSGSGKSELLQTMVASLALGNSPEALTFLLVDYKGGSAFATAAALPHCVGLVTDLDGHHAGRVLESLSAELRRRERLLAAAGAKDVDELWVSGAGRLPRLVIVVDEFATLVEEVPDFVPGLVGIGMRGRSLGVHLILATQRPAGVVTPELRANVNLRICLRVTSQADSTDVVDVPDAAHLSSRTPGRAYLRTGHRELTAFQTARVGWPRPAAALAAGPARVVPRRLADAGGAPSQPQRADQTGRTDLDVIIDDVRAAARQTGAAEPRRPWLPPLPELLTRTDLAAVPRGDSPVAVALGLADRPADQVQDLFVVDLERTGALAVAGTVRSGRSTVLRTLAAGLAETGSPADVHLYAIDCGNGAMRGLAALPHTGAVVDGTDLARLDRLFAFLDREITRRQRQLAAAGQGSLAEQRACAPPADQLPYLVVLLDQLEGFHARYADTDGGRLVDAVERLLRHGPSAGVFVVLSTDRSGFSYRISGMVESRLVLRQADHEDFAVYGLDRRRVPRGMPAGRAVWAATGEQVQVVCSDAAAVVDLAAEARRRWESTPEHRRPRRLDPLPERIRLRDVATPLVARAAYATPAAGHAVCTPVVGGDHLAPIDVDLSALGGSFVVAGPVGSGRSSALVSIIETLRGRVDGELPVVLAAPRQSPLRGLAALPGVVEVCHRADDLARHVDECATSGRPVAVVVDDAELVGDAGAAALLERFLRTARDSGSILVAAGTTEDLIASRYRGWVAGALRSRSGLLLCPTSPVDGEVFDLRLPRSGFGRWPPGRALLVARGNPELVQVLDPVREPAVDWPEDRAGTPGSAKAVAGQ</sequence>
<keyword evidence="2 4" id="KW-0547">Nucleotide-binding</keyword>
<dbReference type="Pfam" id="PF01580">
    <property type="entry name" value="FtsK_SpoIIIE"/>
    <property type="match status" value="2"/>
</dbReference>
<dbReference type="PROSITE" id="PS50006">
    <property type="entry name" value="FHA_DOMAIN"/>
    <property type="match status" value="1"/>
</dbReference>
<name>A0A0D8BFI9_9ACTN</name>
<evidence type="ECO:0000256" key="1">
    <source>
        <dbReference type="ARBA" id="ARBA00022553"/>
    </source>
</evidence>
<dbReference type="InterPro" id="IPR027417">
    <property type="entry name" value="P-loop_NTPase"/>
</dbReference>
<dbReference type="SMART" id="SM00240">
    <property type="entry name" value="FHA"/>
    <property type="match status" value="1"/>
</dbReference>
<gene>
    <name evidence="9" type="ORF">FF36_02655</name>
</gene>
<dbReference type="PANTHER" id="PTHR22683:SF1">
    <property type="entry name" value="TYPE VII SECRETION SYSTEM PROTEIN ESSC"/>
    <property type="match status" value="1"/>
</dbReference>
<dbReference type="CDD" id="cd00060">
    <property type="entry name" value="FHA"/>
    <property type="match status" value="1"/>
</dbReference>
<dbReference type="InterPro" id="IPR032030">
    <property type="entry name" value="YscD_cytoplasmic_dom"/>
</dbReference>
<comment type="caution">
    <text evidence="9">The sequence shown here is derived from an EMBL/GenBank/DDBJ whole genome shotgun (WGS) entry which is preliminary data.</text>
</comment>
<dbReference type="SUPFAM" id="SSF52540">
    <property type="entry name" value="P-loop containing nucleoside triphosphate hydrolases"/>
    <property type="match status" value="3"/>
</dbReference>
<feature type="binding site" evidence="4">
    <location>
        <begin position="1017"/>
        <end position="1024"/>
    </location>
    <ligand>
        <name>ATP</name>
        <dbReference type="ChEBI" id="CHEBI:30616"/>
    </ligand>
</feature>
<feature type="domain" description="FtsK" evidence="8">
    <location>
        <begin position="674"/>
        <end position="861"/>
    </location>
</feature>
<evidence type="ECO:0000259" key="8">
    <source>
        <dbReference type="PROSITE" id="PS50901"/>
    </source>
</evidence>
<reference evidence="10" key="1">
    <citation type="submission" date="2015-02" db="EMBL/GenBank/DDBJ databases">
        <title>Draft Genome of Frankia sp. CpI1-S.</title>
        <authorList>
            <person name="Oshone R.T."/>
            <person name="Ngom M."/>
            <person name="Ghodhbane-Gtari F."/>
            <person name="Gtari M."/>
            <person name="Morris K."/>
            <person name="Thomas K."/>
            <person name="Sen A."/>
            <person name="Tisa L.S."/>
        </authorList>
    </citation>
    <scope>NUCLEOTIDE SEQUENCE [LARGE SCALE GENOMIC DNA]</scope>
    <source>
        <strain evidence="10">CpI1-S</strain>
    </source>
</reference>
<dbReference type="Pfam" id="PF16697">
    <property type="entry name" value="Yop-YscD_cpl"/>
    <property type="match status" value="1"/>
</dbReference>
<keyword evidence="1" id="KW-0597">Phosphoprotein</keyword>
<proteinExistence type="predicted"/>
<accession>A0A0D8BFI9</accession>
<dbReference type="Gene3D" id="3.40.50.300">
    <property type="entry name" value="P-loop containing nucleotide triphosphate hydrolases"/>
    <property type="match status" value="4"/>
</dbReference>
<dbReference type="InterPro" id="IPR002543">
    <property type="entry name" value="FtsK_dom"/>
</dbReference>
<dbReference type="Gene3D" id="2.60.200.20">
    <property type="match status" value="1"/>
</dbReference>
<evidence type="ECO:0000256" key="5">
    <source>
        <dbReference type="SAM" id="MobiDB-lite"/>
    </source>
</evidence>
<keyword evidence="3 4" id="KW-0067">ATP-binding</keyword>
<evidence type="ECO:0000256" key="2">
    <source>
        <dbReference type="ARBA" id="ARBA00022741"/>
    </source>
</evidence>
<keyword evidence="6" id="KW-1133">Transmembrane helix</keyword>
<protein>
    <submittedName>
        <fullName evidence="9">FtsK/SpoIIIE family protein,FHA domain-containing protein</fullName>
    </submittedName>
</protein>
<feature type="domain" description="FtsK" evidence="8">
    <location>
        <begin position="999"/>
        <end position="1190"/>
    </location>
</feature>
<dbReference type="PROSITE" id="PS50901">
    <property type="entry name" value="FTSK"/>
    <property type="match status" value="2"/>
</dbReference>
<evidence type="ECO:0000259" key="7">
    <source>
        <dbReference type="PROSITE" id="PS50006"/>
    </source>
</evidence>